<dbReference type="STRING" id="105231.A0A1Y1IF31"/>
<evidence type="ECO:0000313" key="3">
    <source>
        <dbReference type="Proteomes" id="UP000054558"/>
    </source>
</evidence>
<dbReference type="OrthoDB" id="566238at2759"/>
<dbReference type="PANTHER" id="PTHR44086">
    <property type="entry name" value="THIOSULFATE SULFURTRANSFERASE RDL2, MITOCHONDRIAL-RELATED"/>
    <property type="match status" value="1"/>
</dbReference>
<dbReference type="Pfam" id="PF00581">
    <property type="entry name" value="Rhodanese"/>
    <property type="match status" value="2"/>
</dbReference>
<dbReference type="InterPro" id="IPR001763">
    <property type="entry name" value="Rhodanese-like_dom"/>
</dbReference>
<keyword evidence="3" id="KW-1185">Reference proteome</keyword>
<feature type="domain" description="Rhodanese" evidence="1">
    <location>
        <begin position="96"/>
        <end position="192"/>
    </location>
</feature>
<dbReference type="CDD" id="cd00158">
    <property type="entry name" value="RHOD"/>
    <property type="match status" value="1"/>
</dbReference>
<dbReference type="OMA" id="IFVSTHG"/>
<dbReference type="PROSITE" id="PS50206">
    <property type="entry name" value="RHODANESE_3"/>
    <property type="match status" value="2"/>
</dbReference>
<accession>A0A1Y1IF31</accession>
<gene>
    <name evidence="2" type="ORF">KFL_003480200</name>
</gene>
<dbReference type="Gene3D" id="3.40.250.10">
    <property type="entry name" value="Rhodanese-like domain"/>
    <property type="match status" value="2"/>
</dbReference>
<dbReference type="AlphaFoldDB" id="A0A1Y1IF31"/>
<evidence type="ECO:0000313" key="2">
    <source>
        <dbReference type="EMBL" id="GAQ87376.1"/>
    </source>
</evidence>
<name>A0A1Y1IF31_KLENI</name>
<dbReference type="SMART" id="SM00450">
    <property type="entry name" value="RHOD"/>
    <property type="match status" value="2"/>
</dbReference>
<feature type="domain" description="Rhodanese" evidence="1">
    <location>
        <begin position="240"/>
        <end position="342"/>
    </location>
</feature>
<reference evidence="2 3" key="1">
    <citation type="journal article" date="2014" name="Nat. Commun.">
        <title>Klebsormidium flaccidum genome reveals primary factors for plant terrestrial adaptation.</title>
        <authorList>
            <person name="Hori K."/>
            <person name="Maruyama F."/>
            <person name="Fujisawa T."/>
            <person name="Togashi T."/>
            <person name="Yamamoto N."/>
            <person name="Seo M."/>
            <person name="Sato S."/>
            <person name="Yamada T."/>
            <person name="Mori H."/>
            <person name="Tajima N."/>
            <person name="Moriyama T."/>
            <person name="Ikeuchi M."/>
            <person name="Watanabe M."/>
            <person name="Wada H."/>
            <person name="Kobayashi K."/>
            <person name="Saito M."/>
            <person name="Masuda T."/>
            <person name="Sasaki-Sekimoto Y."/>
            <person name="Mashiguchi K."/>
            <person name="Awai K."/>
            <person name="Shimojima M."/>
            <person name="Masuda S."/>
            <person name="Iwai M."/>
            <person name="Nobusawa T."/>
            <person name="Narise T."/>
            <person name="Kondo S."/>
            <person name="Saito H."/>
            <person name="Sato R."/>
            <person name="Murakawa M."/>
            <person name="Ihara Y."/>
            <person name="Oshima-Yamada Y."/>
            <person name="Ohtaka K."/>
            <person name="Satoh M."/>
            <person name="Sonobe K."/>
            <person name="Ishii M."/>
            <person name="Ohtani R."/>
            <person name="Kanamori-Sato M."/>
            <person name="Honoki R."/>
            <person name="Miyazaki D."/>
            <person name="Mochizuki H."/>
            <person name="Umetsu J."/>
            <person name="Higashi K."/>
            <person name="Shibata D."/>
            <person name="Kamiya Y."/>
            <person name="Sato N."/>
            <person name="Nakamura Y."/>
            <person name="Tabata S."/>
            <person name="Ida S."/>
            <person name="Kurokawa K."/>
            <person name="Ohta H."/>
        </authorList>
    </citation>
    <scope>NUCLEOTIDE SEQUENCE [LARGE SCALE GENOMIC DNA]</scope>
    <source>
        <strain evidence="2 3">NIES-2285</strain>
    </source>
</reference>
<dbReference type="InterPro" id="IPR036873">
    <property type="entry name" value="Rhodanese-like_dom_sf"/>
</dbReference>
<dbReference type="EMBL" id="DF237297">
    <property type="protein sequence ID" value="GAQ87376.1"/>
    <property type="molecule type" value="Genomic_DNA"/>
</dbReference>
<proteinExistence type="predicted"/>
<dbReference type="PANTHER" id="PTHR44086:SF10">
    <property type="entry name" value="THIOSULFATE SULFURTRANSFERASE_RHODANESE-LIKE DOMAIN-CONTAINING PROTEIN 3"/>
    <property type="match status" value="1"/>
</dbReference>
<sequence>MARGADRDEDEEEEEKDGGTAWGSIFSIQNVGGNLFTVLQLALMTWGIRELRRAWAAHSAAKARAASFAQGSAAPAFAGISAAALRLLVDTQPLPYAIIDCRPREEARASPAPFKDVLVIPEPELRFALQLPPPAWEARYGPAPLPDRRKAVVFLSANGRRSAQAAASAASVGYSRCLVLQGGLAAYMSEAKSERRPARCLSRHAVALLLQGQARPVANGGDGHAEAGHAAAGGCAERGGQPPVVVVDLRRHDERALYGAIQGSVHIPVDQWARALALDGEAWEAVYHCPKLGRDALLVLACRTERRSTWAAQVAHDCGLRRVFVLSGGTNGWRFDPQVEVYDGYKEGSAPPAPVPFEVEKVDEEAATKELRDLGLLR</sequence>
<evidence type="ECO:0000259" key="1">
    <source>
        <dbReference type="PROSITE" id="PS50206"/>
    </source>
</evidence>
<organism evidence="2 3">
    <name type="scientific">Klebsormidium nitens</name>
    <name type="common">Green alga</name>
    <name type="synonym">Ulothrix nitens</name>
    <dbReference type="NCBI Taxonomy" id="105231"/>
    <lineage>
        <taxon>Eukaryota</taxon>
        <taxon>Viridiplantae</taxon>
        <taxon>Streptophyta</taxon>
        <taxon>Klebsormidiophyceae</taxon>
        <taxon>Klebsormidiales</taxon>
        <taxon>Klebsormidiaceae</taxon>
        <taxon>Klebsormidium</taxon>
    </lineage>
</organism>
<dbReference type="Proteomes" id="UP000054558">
    <property type="component" value="Unassembled WGS sequence"/>
</dbReference>
<dbReference type="GO" id="GO:0004792">
    <property type="term" value="F:thiosulfate-cyanide sulfurtransferase activity"/>
    <property type="evidence" value="ECO:0000318"/>
    <property type="project" value="GO_Central"/>
</dbReference>
<protein>
    <recommendedName>
        <fullName evidence="1">Rhodanese domain-containing protein</fullName>
    </recommendedName>
</protein>
<dbReference type="GO" id="GO:0005739">
    <property type="term" value="C:mitochondrion"/>
    <property type="evidence" value="ECO:0000318"/>
    <property type="project" value="GO_Central"/>
</dbReference>
<dbReference type="SUPFAM" id="SSF52821">
    <property type="entry name" value="Rhodanese/Cell cycle control phosphatase"/>
    <property type="match status" value="2"/>
</dbReference>